<reference evidence="2" key="1">
    <citation type="submission" date="2011-03" db="EMBL/GenBank/DDBJ databases">
        <title>Draft genome sequence of Brevundimonas diminuta.</title>
        <authorList>
            <person name="Brown P.J.B."/>
            <person name="Buechlein A."/>
            <person name="Hemmerich C."/>
            <person name="Brun Y.V."/>
        </authorList>
    </citation>
    <scope>NUCLEOTIDE SEQUENCE [LARGE SCALE GENOMIC DNA]</scope>
    <source>
        <strain evidence="2">C19</strain>
    </source>
</reference>
<dbReference type="AlphaFoldDB" id="F4QLR6"/>
<accession>F4QLR6</accession>
<dbReference type="OrthoDB" id="3611744at2"/>
<dbReference type="InterPro" id="IPR014985">
    <property type="entry name" value="WbqC"/>
</dbReference>
<evidence type="ECO:0000313" key="1">
    <source>
        <dbReference type="EMBL" id="EGF92335.1"/>
    </source>
</evidence>
<evidence type="ECO:0000313" key="2">
    <source>
        <dbReference type="Proteomes" id="UP000006512"/>
    </source>
</evidence>
<dbReference type="eggNOG" id="COG4122">
    <property type="taxonomic scope" value="Bacteria"/>
</dbReference>
<dbReference type="Pfam" id="PF08889">
    <property type="entry name" value="WbqC"/>
    <property type="match status" value="1"/>
</dbReference>
<protein>
    <submittedName>
        <fullName evidence="1">WbqC-like family protein</fullName>
    </submittedName>
</protein>
<dbReference type="EMBL" id="GL883077">
    <property type="protein sequence ID" value="EGF92335.1"/>
    <property type="molecule type" value="Genomic_DNA"/>
</dbReference>
<sequence length="229" mass="26011">MRAAIMQPTYLPYIGYFHLMRRVDVFVFLDDVQLERRSWQTRNRICAAGEEQMLSVSLKKHNQTDRLDEVFLNDEGDWRRKHLDAMDNAYRKRPGFAEGIDFIRPHLTPQPDQKLSDFNIAIIEDAARRLGITTLVRRASALGCGGKRSEHLLAICRAVGATAYVSPTGSREYMEEEGVFRDAGFPVAYFSHAPKVYPQGFEPFVPYMAFIDAVMNIGFAGLTELLADA</sequence>
<dbReference type="STRING" id="715226.ABI_07710"/>
<proteinExistence type="predicted"/>
<dbReference type="Proteomes" id="UP000006512">
    <property type="component" value="Unassembled WGS sequence"/>
</dbReference>
<keyword evidence="2" id="KW-1185">Reference proteome</keyword>
<dbReference type="HOGENOM" id="CLU_079350_0_0_5"/>
<gene>
    <name evidence="1" type="ORF">ABI_07710</name>
</gene>
<organism evidence="1 2">
    <name type="scientific">Asticcacaulis biprosthecium C19</name>
    <dbReference type="NCBI Taxonomy" id="715226"/>
    <lineage>
        <taxon>Bacteria</taxon>
        <taxon>Pseudomonadati</taxon>
        <taxon>Pseudomonadota</taxon>
        <taxon>Alphaproteobacteria</taxon>
        <taxon>Caulobacterales</taxon>
        <taxon>Caulobacteraceae</taxon>
        <taxon>Asticcacaulis</taxon>
    </lineage>
</organism>
<name>F4QLR6_9CAUL</name>